<dbReference type="FunFam" id="3.40.50.720:FF:000037">
    <property type="entry name" value="3-oxoacyl-[acyl-carrier-protein] reductase FabG"/>
    <property type="match status" value="1"/>
</dbReference>
<feature type="binding site" evidence="11">
    <location>
        <begin position="156"/>
        <end position="160"/>
    </location>
    <ligand>
        <name>NADP(+)</name>
        <dbReference type="ChEBI" id="CHEBI:58349"/>
    </ligand>
</feature>
<keyword evidence="4 12" id="KW-0444">Lipid biosynthesis</keyword>
<dbReference type="PRINTS" id="PR00081">
    <property type="entry name" value="GDHRDH"/>
</dbReference>
<keyword evidence="7 12" id="KW-0560">Oxidoreductase</keyword>
<organism evidence="14 15">
    <name type="scientific">Paraburkholderia sartisoli</name>
    <dbReference type="NCBI Taxonomy" id="83784"/>
    <lineage>
        <taxon>Bacteria</taxon>
        <taxon>Pseudomonadati</taxon>
        <taxon>Pseudomonadota</taxon>
        <taxon>Betaproteobacteria</taxon>
        <taxon>Burkholderiales</taxon>
        <taxon>Burkholderiaceae</taxon>
        <taxon>Paraburkholderia</taxon>
    </lineage>
</organism>
<feature type="binding site" evidence="11">
    <location>
        <position position="91"/>
    </location>
    <ligand>
        <name>NADP(+)</name>
        <dbReference type="ChEBI" id="CHEBI:58349"/>
    </ligand>
</feature>
<comment type="function">
    <text evidence="12">Catalyzes the NADPH-dependent reduction of beta-ketoacyl-ACP substrates to beta-hydroxyacyl-ACP products, the first reductive step in the elongation cycle of fatty acid biosynthesis.</text>
</comment>
<dbReference type="Gene3D" id="3.40.50.720">
    <property type="entry name" value="NAD(P)-binding Rossmann-like Domain"/>
    <property type="match status" value="1"/>
</dbReference>
<dbReference type="InterPro" id="IPR020904">
    <property type="entry name" value="Sc_DH/Rdtase_CS"/>
</dbReference>
<keyword evidence="5 12" id="KW-0276">Fatty acid metabolism</keyword>
<evidence type="ECO:0000256" key="6">
    <source>
        <dbReference type="ARBA" id="ARBA00022857"/>
    </source>
</evidence>
<dbReference type="CDD" id="cd05333">
    <property type="entry name" value="BKR_SDR_c"/>
    <property type="match status" value="1"/>
</dbReference>
<evidence type="ECO:0000313" key="14">
    <source>
        <dbReference type="EMBL" id="SEA24333.1"/>
    </source>
</evidence>
<feature type="active site" description="Proton acceptor" evidence="10">
    <location>
        <position position="156"/>
    </location>
</feature>
<feature type="domain" description="Ketoreductase" evidence="13">
    <location>
        <begin position="8"/>
        <end position="191"/>
    </location>
</feature>
<sequence>MEKTLDRQIAIVTGASRGIGRAIALELARQGATVIGTATSEAGATAITEVFRAEGVNGRGAVLDVNDASAVEALIDGTVKEFGALNVLVNNAGITQDQLAMRMKDDEWDSVVDTNLKSVFRLSRAVLRPMMKARGGRIINITSVVGSAGNPGQVNYAAAKAGVAGMTRALAREIGSRNITVNCVAPGFIDTDMTKSLPEEQQVALKTQIPLGRLGSPEDIAHAVVFLASPHAGYITGTTLHVNGGMYMS</sequence>
<dbReference type="UniPathway" id="UPA00094"/>
<dbReference type="InterPro" id="IPR050259">
    <property type="entry name" value="SDR"/>
</dbReference>
<dbReference type="RefSeq" id="WP_090529201.1">
    <property type="nucleotide sequence ID" value="NZ_FNRQ01000001.1"/>
</dbReference>
<dbReference type="NCBIfam" id="NF004197">
    <property type="entry name" value="PRK05653.1-1"/>
    <property type="match status" value="1"/>
</dbReference>
<comment type="similarity">
    <text evidence="2 12">Belongs to the short-chain dehydrogenases/reductases (SDR) family.</text>
</comment>
<dbReference type="GO" id="GO:0030497">
    <property type="term" value="P:fatty acid elongation"/>
    <property type="evidence" value="ECO:0007669"/>
    <property type="project" value="UniProtKB-ARBA"/>
</dbReference>
<comment type="pathway">
    <text evidence="1 12">Lipid metabolism; fatty acid biosynthesis.</text>
</comment>
<evidence type="ECO:0000256" key="7">
    <source>
        <dbReference type="ARBA" id="ARBA00023002"/>
    </source>
</evidence>
<feature type="binding site" evidence="11">
    <location>
        <begin position="14"/>
        <end position="17"/>
    </location>
    <ligand>
        <name>NADP(+)</name>
        <dbReference type="ChEBI" id="CHEBI:58349"/>
    </ligand>
</feature>
<feature type="binding site" evidence="11">
    <location>
        <position position="189"/>
    </location>
    <ligand>
        <name>NADP(+)</name>
        <dbReference type="ChEBI" id="CHEBI:58349"/>
    </ligand>
</feature>
<dbReference type="NCBIfam" id="NF005559">
    <property type="entry name" value="PRK07231.1"/>
    <property type="match status" value="1"/>
</dbReference>
<keyword evidence="8 12" id="KW-0443">Lipid metabolism</keyword>
<evidence type="ECO:0000256" key="1">
    <source>
        <dbReference type="ARBA" id="ARBA00005194"/>
    </source>
</evidence>
<evidence type="ECO:0000256" key="11">
    <source>
        <dbReference type="PIRSR" id="PIRSR611284-2"/>
    </source>
</evidence>
<dbReference type="InterPro" id="IPR057326">
    <property type="entry name" value="KR_dom"/>
</dbReference>
<keyword evidence="9 12" id="KW-0275">Fatty acid biosynthesis</keyword>
<dbReference type="NCBIfam" id="NF009464">
    <property type="entry name" value="PRK12824.1"/>
    <property type="match status" value="1"/>
</dbReference>
<name>A0A1H3ZKR3_9BURK</name>
<protein>
    <recommendedName>
        <fullName evidence="3 12">3-oxoacyl-[acyl-carrier-protein] reductase</fullName>
        <ecNumber evidence="3 12">1.1.1.100</ecNumber>
    </recommendedName>
</protein>
<dbReference type="Pfam" id="PF13561">
    <property type="entry name" value="adh_short_C2"/>
    <property type="match status" value="1"/>
</dbReference>
<evidence type="ECO:0000256" key="4">
    <source>
        <dbReference type="ARBA" id="ARBA00022516"/>
    </source>
</evidence>
<evidence type="ECO:0000256" key="9">
    <source>
        <dbReference type="ARBA" id="ARBA00023160"/>
    </source>
</evidence>
<comment type="subunit">
    <text evidence="12">Homotetramer.</text>
</comment>
<evidence type="ECO:0000256" key="12">
    <source>
        <dbReference type="RuleBase" id="RU366074"/>
    </source>
</evidence>
<reference evidence="15" key="1">
    <citation type="submission" date="2016-10" db="EMBL/GenBank/DDBJ databases">
        <authorList>
            <person name="Varghese N."/>
            <person name="Submissions S."/>
        </authorList>
    </citation>
    <scope>NUCLEOTIDE SEQUENCE [LARGE SCALE GENOMIC DNA]</scope>
    <source>
        <strain evidence="15">LMG 24000</strain>
    </source>
</reference>
<dbReference type="NCBIfam" id="TIGR01830">
    <property type="entry name" value="3oxo_ACP_reduc"/>
    <property type="match status" value="1"/>
</dbReference>
<evidence type="ECO:0000256" key="2">
    <source>
        <dbReference type="ARBA" id="ARBA00006484"/>
    </source>
</evidence>
<dbReference type="NCBIfam" id="NF009466">
    <property type="entry name" value="PRK12826.1-2"/>
    <property type="match status" value="1"/>
</dbReference>
<proteinExistence type="inferred from homology"/>
<dbReference type="InterPro" id="IPR002347">
    <property type="entry name" value="SDR_fam"/>
</dbReference>
<dbReference type="STRING" id="83784.SAMN05192564_101785"/>
<dbReference type="GO" id="GO:0051287">
    <property type="term" value="F:NAD binding"/>
    <property type="evidence" value="ECO:0007669"/>
    <property type="project" value="UniProtKB-UniRule"/>
</dbReference>
<keyword evidence="15" id="KW-1185">Reference proteome</keyword>
<dbReference type="OrthoDB" id="9804774at2"/>
<dbReference type="SUPFAM" id="SSF51735">
    <property type="entry name" value="NAD(P)-binding Rossmann-fold domains"/>
    <property type="match status" value="1"/>
</dbReference>
<evidence type="ECO:0000256" key="5">
    <source>
        <dbReference type="ARBA" id="ARBA00022832"/>
    </source>
</evidence>
<comment type="catalytic activity">
    <reaction evidence="12">
        <text>a (3R)-hydroxyacyl-[ACP] + NADP(+) = a 3-oxoacyl-[ACP] + NADPH + H(+)</text>
        <dbReference type="Rhea" id="RHEA:17397"/>
        <dbReference type="Rhea" id="RHEA-COMP:9916"/>
        <dbReference type="Rhea" id="RHEA-COMP:9945"/>
        <dbReference type="ChEBI" id="CHEBI:15378"/>
        <dbReference type="ChEBI" id="CHEBI:57783"/>
        <dbReference type="ChEBI" id="CHEBI:58349"/>
        <dbReference type="ChEBI" id="CHEBI:78776"/>
        <dbReference type="ChEBI" id="CHEBI:78827"/>
        <dbReference type="EC" id="1.1.1.100"/>
    </reaction>
</comment>
<accession>A0A1H3ZKR3</accession>
<dbReference type="InterPro" id="IPR036291">
    <property type="entry name" value="NAD(P)-bd_dom_sf"/>
</dbReference>
<dbReference type="EMBL" id="FNRQ01000001">
    <property type="protein sequence ID" value="SEA24333.1"/>
    <property type="molecule type" value="Genomic_DNA"/>
</dbReference>
<evidence type="ECO:0000313" key="15">
    <source>
        <dbReference type="Proteomes" id="UP000198638"/>
    </source>
</evidence>
<evidence type="ECO:0000259" key="13">
    <source>
        <dbReference type="SMART" id="SM00822"/>
    </source>
</evidence>
<feature type="binding site" evidence="11">
    <location>
        <position position="39"/>
    </location>
    <ligand>
        <name>NADP(+)</name>
        <dbReference type="ChEBI" id="CHEBI:58349"/>
    </ligand>
</feature>
<dbReference type="PROSITE" id="PS00061">
    <property type="entry name" value="ADH_SHORT"/>
    <property type="match status" value="1"/>
</dbReference>
<dbReference type="PANTHER" id="PTHR42879">
    <property type="entry name" value="3-OXOACYL-(ACYL-CARRIER-PROTEIN) REDUCTASE"/>
    <property type="match status" value="1"/>
</dbReference>
<evidence type="ECO:0000256" key="8">
    <source>
        <dbReference type="ARBA" id="ARBA00023098"/>
    </source>
</evidence>
<dbReference type="AlphaFoldDB" id="A0A1H3ZKR3"/>
<evidence type="ECO:0000256" key="3">
    <source>
        <dbReference type="ARBA" id="ARBA00012948"/>
    </source>
</evidence>
<dbReference type="PRINTS" id="PR00080">
    <property type="entry name" value="SDRFAMILY"/>
</dbReference>
<dbReference type="SMART" id="SM00822">
    <property type="entry name" value="PKS_KR"/>
    <property type="match status" value="1"/>
</dbReference>
<dbReference type="GO" id="GO:0004316">
    <property type="term" value="F:3-oxoacyl-[acyl-carrier-protein] reductase (NADPH) activity"/>
    <property type="evidence" value="ECO:0007669"/>
    <property type="project" value="UniProtKB-UniRule"/>
</dbReference>
<dbReference type="PANTHER" id="PTHR42879:SF2">
    <property type="entry name" value="3-OXOACYL-[ACYL-CARRIER-PROTEIN] REDUCTASE FABG"/>
    <property type="match status" value="1"/>
</dbReference>
<evidence type="ECO:0000256" key="10">
    <source>
        <dbReference type="PIRSR" id="PIRSR611284-1"/>
    </source>
</evidence>
<dbReference type="InterPro" id="IPR011284">
    <property type="entry name" value="3oxo_ACP_reduc"/>
</dbReference>
<gene>
    <name evidence="14" type="ORF">SAMN05192564_101785</name>
</gene>
<keyword evidence="6 11" id="KW-0521">NADP</keyword>
<dbReference type="EC" id="1.1.1.100" evidence="3 12"/>
<dbReference type="Proteomes" id="UP000198638">
    <property type="component" value="Unassembled WGS sequence"/>
</dbReference>